<protein>
    <submittedName>
        <fullName evidence="1">Uncharacterized protein</fullName>
    </submittedName>
</protein>
<organism evidence="1 2">
    <name type="scientific">Xenorhabdus japonica</name>
    <dbReference type="NCBI Taxonomy" id="53341"/>
    <lineage>
        <taxon>Bacteria</taxon>
        <taxon>Pseudomonadati</taxon>
        <taxon>Pseudomonadota</taxon>
        <taxon>Gammaproteobacteria</taxon>
        <taxon>Enterobacterales</taxon>
        <taxon>Morganellaceae</taxon>
        <taxon>Xenorhabdus</taxon>
    </lineage>
</organism>
<dbReference type="SUPFAM" id="SSF48264">
    <property type="entry name" value="Cytochrome P450"/>
    <property type="match status" value="1"/>
</dbReference>
<proteinExistence type="predicted"/>
<dbReference type="Gene3D" id="1.10.630.10">
    <property type="entry name" value="Cytochrome P450"/>
    <property type="match status" value="1"/>
</dbReference>
<dbReference type="AlphaFoldDB" id="A0A1I5DE31"/>
<dbReference type="InterPro" id="IPR036396">
    <property type="entry name" value="Cyt_P450_sf"/>
</dbReference>
<reference evidence="2" key="1">
    <citation type="submission" date="2016-10" db="EMBL/GenBank/DDBJ databases">
        <authorList>
            <person name="Varghese N."/>
            <person name="Submissions S."/>
        </authorList>
    </citation>
    <scope>NUCLEOTIDE SEQUENCE [LARGE SCALE GENOMIC DNA]</scope>
    <source>
        <strain evidence="2">DSM 16522</strain>
    </source>
</reference>
<dbReference type="GO" id="GO:0005506">
    <property type="term" value="F:iron ion binding"/>
    <property type="evidence" value="ECO:0007669"/>
    <property type="project" value="InterPro"/>
</dbReference>
<keyword evidence="2" id="KW-1185">Reference proteome</keyword>
<dbReference type="GO" id="GO:0020037">
    <property type="term" value="F:heme binding"/>
    <property type="evidence" value="ECO:0007669"/>
    <property type="project" value="InterPro"/>
</dbReference>
<dbReference type="EMBL" id="FOVO01000039">
    <property type="protein sequence ID" value="SFN97509.1"/>
    <property type="molecule type" value="Genomic_DNA"/>
</dbReference>
<accession>A0A1I5DE31</accession>
<name>A0A1I5DE31_9GAMM</name>
<dbReference type="STRING" id="53341.SAMN05421579_13916"/>
<gene>
    <name evidence="1" type="ORF">SAMN05421579_13916</name>
</gene>
<evidence type="ECO:0000313" key="1">
    <source>
        <dbReference type="EMBL" id="SFN97509.1"/>
    </source>
</evidence>
<dbReference type="GO" id="GO:0016705">
    <property type="term" value="F:oxidoreductase activity, acting on paired donors, with incorporation or reduction of molecular oxygen"/>
    <property type="evidence" value="ECO:0007669"/>
    <property type="project" value="InterPro"/>
</dbReference>
<evidence type="ECO:0000313" key="2">
    <source>
        <dbReference type="Proteomes" id="UP000199011"/>
    </source>
</evidence>
<dbReference type="GO" id="GO:0004497">
    <property type="term" value="F:monooxygenase activity"/>
    <property type="evidence" value="ECO:0007669"/>
    <property type="project" value="InterPro"/>
</dbReference>
<dbReference type="Proteomes" id="UP000199011">
    <property type="component" value="Unassembled WGS sequence"/>
</dbReference>
<sequence>MNIVDFGKEFSILSTFKILGMKKEDLNFYHERLRLIVNFATGFNLSEDEKKIYIDAAIEMENAILNLISEKKKFPDNDLVSFILTEGANDEGKKLSNSDIVACSPIYSLILLSKDWLHYFWSMKK</sequence>